<feature type="domain" description="Thioredoxin" evidence="10">
    <location>
        <begin position="1"/>
        <end position="105"/>
    </location>
</feature>
<keyword evidence="5 9" id="KW-0676">Redox-active center</keyword>
<sequence>MVAKQEFGSFQELLSTSEVPLVVDFYAPWCGPCQLMASILEQVNDEMKQQIKIVKINVDNYPDLASQYQVHALPTIVVFKQGQPVKKIEGVVKSQQLVQQLQAIV</sequence>
<dbReference type="GO" id="GO:0045454">
    <property type="term" value="P:cell redox homeostasis"/>
    <property type="evidence" value="ECO:0007669"/>
    <property type="project" value="TreeGrafter"/>
</dbReference>
<dbReference type="GO" id="GO:0015035">
    <property type="term" value="F:protein-disulfide reductase activity"/>
    <property type="evidence" value="ECO:0007669"/>
    <property type="project" value="UniProtKB-UniRule"/>
</dbReference>
<feature type="site" description="Contributes to redox potential value" evidence="8">
    <location>
        <position position="31"/>
    </location>
</feature>
<evidence type="ECO:0000256" key="5">
    <source>
        <dbReference type="ARBA" id="ARBA00023284"/>
    </source>
</evidence>
<dbReference type="AlphaFoldDB" id="A0A2T1DNT7"/>
<dbReference type="PANTHER" id="PTHR45663:SF11">
    <property type="entry name" value="GEO12009P1"/>
    <property type="match status" value="1"/>
</dbReference>
<comment type="similarity">
    <text evidence="1 7">Belongs to the thioredoxin family.</text>
</comment>
<dbReference type="PROSITE" id="PS00194">
    <property type="entry name" value="THIOREDOXIN_1"/>
    <property type="match status" value="1"/>
</dbReference>
<keyword evidence="12" id="KW-1185">Reference proteome</keyword>
<evidence type="ECO:0000256" key="4">
    <source>
        <dbReference type="ARBA" id="ARBA00023157"/>
    </source>
</evidence>
<dbReference type="InterPro" id="IPR017937">
    <property type="entry name" value="Thioredoxin_CS"/>
</dbReference>
<keyword evidence="3" id="KW-0249">Electron transport</keyword>
<dbReference type="PIRSF" id="PIRSF000077">
    <property type="entry name" value="Thioredoxin"/>
    <property type="match status" value="1"/>
</dbReference>
<dbReference type="Gene3D" id="3.40.30.10">
    <property type="entry name" value="Glutaredoxin"/>
    <property type="match status" value="1"/>
</dbReference>
<keyword evidence="2" id="KW-0813">Transport</keyword>
<dbReference type="Pfam" id="PF00085">
    <property type="entry name" value="Thioredoxin"/>
    <property type="match status" value="1"/>
</dbReference>
<dbReference type="InterPro" id="IPR036249">
    <property type="entry name" value="Thioredoxin-like_sf"/>
</dbReference>
<feature type="active site" description="Nucleophile" evidence="8">
    <location>
        <position position="33"/>
    </location>
</feature>
<reference evidence="11 12" key="1">
    <citation type="submission" date="2018-02" db="EMBL/GenBank/DDBJ databases">
        <authorList>
            <person name="Cohen D.B."/>
            <person name="Kent A.D."/>
        </authorList>
    </citation>
    <scope>NUCLEOTIDE SEQUENCE [LARGE SCALE GENOMIC DNA]</scope>
    <source>
        <strain evidence="11 12">ULC007</strain>
    </source>
</reference>
<dbReference type="EMBL" id="PVWG01000001">
    <property type="protein sequence ID" value="PSB22074.1"/>
    <property type="molecule type" value="Genomic_DNA"/>
</dbReference>
<evidence type="ECO:0000256" key="6">
    <source>
        <dbReference type="NCBIfam" id="TIGR01068"/>
    </source>
</evidence>
<organism evidence="11 12">
    <name type="scientific">Phormidesmis priestleyi ULC007</name>
    <dbReference type="NCBI Taxonomy" id="1920490"/>
    <lineage>
        <taxon>Bacteria</taxon>
        <taxon>Bacillati</taxon>
        <taxon>Cyanobacteriota</taxon>
        <taxon>Cyanophyceae</taxon>
        <taxon>Leptolyngbyales</taxon>
        <taxon>Leptolyngbyaceae</taxon>
        <taxon>Phormidesmis</taxon>
    </lineage>
</organism>
<dbReference type="InterPro" id="IPR013766">
    <property type="entry name" value="Thioredoxin_domain"/>
</dbReference>
<dbReference type="STRING" id="1920490.GCA_001895925_00808"/>
<feature type="disulfide bond" description="Redox-active" evidence="9">
    <location>
        <begin position="30"/>
        <end position="33"/>
    </location>
</feature>
<proteinExistence type="inferred from homology"/>
<evidence type="ECO:0000256" key="1">
    <source>
        <dbReference type="ARBA" id="ARBA00008987"/>
    </source>
</evidence>
<feature type="site" description="Contributes to redox potential value" evidence="8">
    <location>
        <position position="32"/>
    </location>
</feature>
<dbReference type="PANTHER" id="PTHR45663">
    <property type="entry name" value="GEO12009P1"/>
    <property type="match status" value="1"/>
</dbReference>
<dbReference type="CDD" id="cd02947">
    <property type="entry name" value="TRX_family"/>
    <property type="match status" value="1"/>
</dbReference>
<evidence type="ECO:0000256" key="8">
    <source>
        <dbReference type="PIRSR" id="PIRSR000077-1"/>
    </source>
</evidence>
<protein>
    <recommendedName>
        <fullName evidence="6 7">Thioredoxin</fullName>
    </recommendedName>
</protein>
<dbReference type="FunFam" id="3.40.30.10:FF:000001">
    <property type="entry name" value="Thioredoxin"/>
    <property type="match status" value="1"/>
</dbReference>
<dbReference type="Proteomes" id="UP000238634">
    <property type="component" value="Unassembled WGS sequence"/>
</dbReference>
<name>A0A2T1DNT7_9CYAN</name>
<dbReference type="OrthoDB" id="530955at2"/>
<evidence type="ECO:0000256" key="2">
    <source>
        <dbReference type="ARBA" id="ARBA00022448"/>
    </source>
</evidence>
<feature type="active site" description="Nucleophile" evidence="8">
    <location>
        <position position="30"/>
    </location>
</feature>
<evidence type="ECO:0000259" key="10">
    <source>
        <dbReference type="PROSITE" id="PS51352"/>
    </source>
</evidence>
<evidence type="ECO:0000256" key="7">
    <source>
        <dbReference type="PIRNR" id="PIRNR000077"/>
    </source>
</evidence>
<dbReference type="PROSITE" id="PS51352">
    <property type="entry name" value="THIOREDOXIN_2"/>
    <property type="match status" value="1"/>
</dbReference>
<dbReference type="GO" id="GO:0005829">
    <property type="term" value="C:cytosol"/>
    <property type="evidence" value="ECO:0007669"/>
    <property type="project" value="TreeGrafter"/>
</dbReference>
<dbReference type="SUPFAM" id="SSF52833">
    <property type="entry name" value="Thioredoxin-like"/>
    <property type="match status" value="1"/>
</dbReference>
<accession>A0A2T1DNT7</accession>
<keyword evidence="4 9" id="KW-1015">Disulfide bond</keyword>
<evidence type="ECO:0000256" key="3">
    <source>
        <dbReference type="ARBA" id="ARBA00022982"/>
    </source>
</evidence>
<evidence type="ECO:0000256" key="9">
    <source>
        <dbReference type="PIRSR" id="PIRSR000077-4"/>
    </source>
</evidence>
<dbReference type="InterPro" id="IPR005746">
    <property type="entry name" value="Thioredoxin"/>
</dbReference>
<reference evidence="11 12" key="2">
    <citation type="submission" date="2018-03" db="EMBL/GenBank/DDBJ databases">
        <title>The ancient ancestry and fast evolution of plastids.</title>
        <authorList>
            <person name="Moore K.R."/>
            <person name="Magnabosco C."/>
            <person name="Momper L."/>
            <person name="Gold D.A."/>
            <person name="Bosak T."/>
            <person name="Fournier G.P."/>
        </authorList>
    </citation>
    <scope>NUCLEOTIDE SEQUENCE [LARGE SCALE GENOMIC DNA]</scope>
    <source>
        <strain evidence="11 12">ULC007</strain>
    </source>
</reference>
<feature type="site" description="Deprotonates C-terminal active site Cys" evidence="8">
    <location>
        <position position="24"/>
    </location>
</feature>
<gene>
    <name evidence="11" type="primary">trxA</name>
    <name evidence="11" type="ORF">C7B65_01285</name>
</gene>
<dbReference type="RefSeq" id="WP_073069095.1">
    <property type="nucleotide sequence ID" value="NZ_MPPI01000001.1"/>
</dbReference>
<evidence type="ECO:0000313" key="11">
    <source>
        <dbReference type="EMBL" id="PSB22074.1"/>
    </source>
</evidence>
<evidence type="ECO:0000313" key="12">
    <source>
        <dbReference type="Proteomes" id="UP000238634"/>
    </source>
</evidence>
<dbReference type="NCBIfam" id="TIGR01068">
    <property type="entry name" value="thioredoxin"/>
    <property type="match status" value="1"/>
</dbReference>
<comment type="caution">
    <text evidence="11">The sequence shown here is derived from an EMBL/GenBank/DDBJ whole genome shotgun (WGS) entry which is preliminary data.</text>
</comment>
<dbReference type="PRINTS" id="PR00421">
    <property type="entry name" value="THIOREDOXIN"/>
</dbReference>